<dbReference type="AlphaFoldDB" id="A0A545U842"/>
<dbReference type="PANTHER" id="PTHR39441">
    <property type="entry name" value="DUF2252 DOMAIN-CONTAINING PROTEIN"/>
    <property type="match status" value="1"/>
</dbReference>
<gene>
    <name evidence="1" type="ORF">FKG94_01915</name>
</gene>
<dbReference type="PANTHER" id="PTHR39441:SF1">
    <property type="entry name" value="DUF2252 DOMAIN-CONTAINING PROTEIN"/>
    <property type="match status" value="1"/>
</dbReference>
<dbReference type="EMBL" id="VHSG01000003">
    <property type="protein sequence ID" value="TQV85628.1"/>
    <property type="molecule type" value="Genomic_DNA"/>
</dbReference>
<dbReference type="InterPro" id="IPR018721">
    <property type="entry name" value="DUF2252"/>
</dbReference>
<protein>
    <submittedName>
        <fullName evidence="1">DUF2252 domain-containing protein</fullName>
    </submittedName>
</protein>
<evidence type="ECO:0000313" key="1">
    <source>
        <dbReference type="EMBL" id="TQV85628.1"/>
    </source>
</evidence>
<organism evidence="1 2">
    <name type="scientific">Exilibacterium tricleocarpae</name>
    <dbReference type="NCBI Taxonomy" id="2591008"/>
    <lineage>
        <taxon>Bacteria</taxon>
        <taxon>Pseudomonadati</taxon>
        <taxon>Pseudomonadota</taxon>
        <taxon>Gammaproteobacteria</taxon>
        <taxon>Cellvibrionales</taxon>
        <taxon>Cellvibrionaceae</taxon>
        <taxon>Exilibacterium</taxon>
    </lineage>
</organism>
<proteinExistence type="predicted"/>
<sequence length="441" mass="48344">MRQEVIARVMTSVDGAVPGAGAPLPKHVKMAASPFSFMRGSAGLFYRDLAAGEWPSLPPSLYRDIPLTTIQGDCHLSNFGFITEEGSHGDSVIFSLNDFDDACIGHAVWDMLRFAASMHLAADYLQGVKSGRYRAAKAMDPAAQAAPDDALVIRANGAFLECYIATCDALGSAGQGHRQVIDEFAAGHVLQPLWIKAKHRAGGGKHFARKSALAKAAVWEADEIRFDSQNPNFAAPGDVGRQALETHFAPFMDDRVLDVAERLGAGTGSVNMGRYYFLVGPRDGRYPRDLPLCHIVEVKQQRRAAPLGFFDDLSPTNRLNPAHLTVVCQRRMQRQPDLVLDETRWRDAHWLIRSRHHAKVGIAPEMLLNPGAAGPGLIEYAETCGRALALAHSRGDRRSTRYERAVCATLAQHQEMLLDTAARCARQTVQDWALLNDMLAV</sequence>
<name>A0A545U842_9GAMM</name>
<accession>A0A545U842</accession>
<dbReference type="Proteomes" id="UP000319732">
    <property type="component" value="Unassembled WGS sequence"/>
</dbReference>
<dbReference type="InterPro" id="IPR011009">
    <property type="entry name" value="Kinase-like_dom_sf"/>
</dbReference>
<keyword evidence="2" id="KW-1185">Reference proteome</keyword>
<dbReference type="SUPFAM" id="SSF56112">
    <property type="entry name" value="Protein kinase-like (PK-like)"/>
    <property type="match status" value="1"/>
</dbReference>
<dbReference type="Pfam" id="PF10009">
    <property type="entry name" value="DUF2252"/>
    <property type="match status" value="2"/>
</dbReference>
<evidence type="ECO:0000313" key="2">
    <source>
        <dbReference type="Proteomes" id="UP000319732"/>
    </source>
</evidence>
<reference evidence="1 2" key="1">
    <citation type="submission" date="2019-06" db="EMBL/GenBank/DDBJ databases">
        <title>Whole genome sequence for Cellvibrionaceae sp. R142.</title>
        <authorList>
            <person name="Wang G."/>
        </authorList>
    </citation>
    <scope>NUCLEOTIDE SEQUENCE [LARGE SCALE GENOMIC DNA]</scope>
    <source>
        <strain evidence="1 2">R142</strain>
    </source>
</reference>
<dbReference type="OrthoDB" id="1491115at2"/>
<comment type="caution">
    <text evidence="1">The sequence shown here is derived from an EMBL/GenBank/DDBJ whole genome shotgun (WGS) entry which is preliminary data.</text>
</comment>
<dbReference type="RefSeq" id="WP_142902479.1">
    <property type="nucleotide sequence ID" value="NZ_ML660087.1"/>
</dbReference>